<dbReference type="Gramene" id="OE9A024086T1">
    <property type="protein sequence ID" value="OE9A024086C1"/>
    <property type="gene ID" value="OE9A024086"/>
</dbReference>
<sequence length="86" mass="9162">MLRPQLEAFMPSPVTTTTTPITTSFVNHVGDLQVTSTQSPTMASASSFSEDVAVALACAAEFELLIEDWGSVSSRDLEAELVLSVK</sequence>
<name>A0A8S0V2B9_OLEEU</name>
<organism evidence="1 2">
    <name type="scientific">Olea europaea subsp. europaea</name>
    <dbReference type="NCBI Taxonomy" id="158383"/>
    <lineage>
        <taxon>Eukaryota</taxon>
        <taxon>Viridiplantae</taxon>
        <taxon>Streptophyta</taxon>
        <taxon>Embryophyta</taxon>
        <taxon>Tracheophyta</taxon>
        <taxon>Spermatophyta</taxon>
        <taxon>Magnoliopsida</taxon>
        <taxon>eudicotyledons</taxon>
        <taxon>Gunneridae</taxon>
        <taxon>Pentapetalae</taxon>
        <taxon>asterids</taxon>
        <taxon>lamiids</taxon>
        <taxon>Lamiales</taxon>
        <taxon>Oleaceae</taxon>
        <taxon>Oleeae</taxon>
        <taxon>Olea</taxon>
    </lineage>
</organism>
<accession>A0A8S0V2B9</accession>
<dbReference type="EMBL" id="CACTIH010009107">
    <property type="protein sequence ID" value="CAA3024371.1"/>
    <property type="molecule type" value="Genomic_DNA"/>
</dbReference>
<dbReference type="AlphaFoldDB" id="A0A8S0V2B9"/>
<proteinExistence type="predicted"/>
<comment type="caution">
    <text evidence="1">The sequence shown here is derived from an EMBL/GenBank/DDBJ whole genome shotgun (WGS) entry which is preliminary data.</text>
</comment>
<protein>
    <submittedName>
        <fullName evidence="1">Uncharacterized protein</fullName>
    </submittedName>
</protein>
<dbReference type="Proteomes" id="UP000594638">
    <property type="component" value="Unassembled WGS sequence"/>
</dbReference>
<evidence type="ECO:0000313" key="1">
    <source>
        <dbReference type="EMBL" id="CAA3024371.1"/>
    </source>
</evidence>
<gene>
    <name evidence="1" type="ORF">OLEA9_A024086</name>
</gene>
<evidence type="ECO:0000313" key="2">
    <source>
        <dbReference type="Proteomes" id="UP000594638"/>
    </source>
</evidence>
<reference evidence="1 2" key="1">
    <citation type="submission" date="2019-12" db="EMBL/GenBank/DDBJ databases">
        <authorList>
            <person name="Alioto T."/>
            <person name="Alioto T."/>
            <person name="Gomez Garrido J."/>
        </authorList>
    </citation>
    <scope>NUCLEOTIDE SEQUENCE [LARGE SCALE GENOMIC DNA]</scope>
</reference>
<keyword evidence="2" id="KW-1185">Reference proteome</keyword>